<sequence>MDKIYLKDVEIFANHGVFKEEKTLGQKFIFDIELELDLSKAGKTSDLESSVHYGELCLGMEKVVLEKDYDLIETVGEKVASFILNEYNQVKNVKVKVKKPWAPIGRHLKYAAIEVNRGWHEAFISIGSNIGNKEENLNKAIEYLKETDEIQVLDVSSFIVTEPWGLEDQEEFLNGALKIKTTLSPKELMAVLLNIEALMKRKRIVKWGPRIIDLDIIFYDNIISDDEYVVIPHPRMEEREFVLKPLCEIAPNKLHPILKKRVFRLLEDLK</sequence>
<comment type="pathway">
    <text evidence="4">Cofactor biosynthesis; tetrahydrofolate biosynthesis; 2-amino-4-hydroxy-6-hydroxymethyl-7,8-dihydropteridine diphosphate from 7,8-dihydroneopterin triphosphate: step 4/4.</text>
</comment>
<evidence type="ECO:0000256" key="10">
    <source>
        <dbReference type="ARBA" id="ARBA00022840"/>
    </source>
</evidence>
<dbReference type="Pfam" id="PF01288">
    <property type="entry name" value="HPPK"/>
    <property type="match status" value="1"/>
</dbReference>
<dbReference type="SMART" id="SM00905">
    <property type="entry name" value="FolB"/>
    <property type="match status" value="1"/>
</dbReference>
<evidence type="ECO:0000259" key="14">
    <source>
        <dbReference type="PROSITE" id="PS00794"/>
    </source>
</evidence>
<dbReference type="NCBIfam" id="TIGR00526">
    <property type="entry name" value="folB_dom"/>
    <property type="match status" value="1"/>
</dbReference>
<dbReference type="eggNOG" id="COG0801">
    <property type="taxonomic scope" value="Bacteria"/>
</dbReference>
<comment type="catalytic activity">
    <reaction evidence="2 13">
        <text>7,8-dihydroneopterin = 6-hydroxymethyl-7,8-dihydropterin + glycolaldehyde</text>
        <dbReference type="Rhea" id="RHEA:10540"/>
        <dbReference type="ChEBI" id="CHEBI:17001"/>
        <dbReference type="ChEBI" id="CHEBI:17071"/>
        <dbReference type="ChEBI" id="CHEBI:44841"/>
        <dbReference type="EC" id="4.1.2.25"/>
    </reaction>
</comment>
<dbReference type="PROSITE" id="PS00794">
    <property type="entry name" value="HPPK"/>
    <property type="match status" value="1"/>
</dbReference>
<dbReference type="EMBL" id="CP006905">
    <property type="protein sequence ID" value="AIY83928.1"/>
    <property type="molecule type" value="Genomic_DNA"/>
</dbReference>
<accession>A0A0A7FWH7</accession>
<dbReference type="PANTHER" id="PTHR43071:SF1">
    <property type="entry name" value="2-AMINO-4-HYDROXY-6-HYDROXYMETHYLDIHYDROPTERIDINE PYROPHOSPHOKINASE"/>
    <property type="match status" value="1"/>
</dbReference>
<comment type="catalytic activity">
    <reaction evidence="1">
        <text>6-hydroxymethyl-7,8-dihydropterin + ATP = (7,8-dihydropterin-6-yl)methyl diphosphate + AMP + H(+)</text>
        <dbReference type="Rhea" id="RHEA:11412"/>
        <dbReference type="ChEBI" id="CHEBI:15378"/>
        <dbReference type="ChEBI" id="CHEBI:30616"/>
        <dbReference type="ChEBI" id="CHEBI:44841"/>
        <dbReference type="ChEBI" id="CHEBI:72950"/>
        <dbReference type="ChEBI" id="CHEBI:456215"/>
        <dbReference type="EC" id="2.7.6.3"/>
    </reaction>
</comment>
<evidence type="ECO:0000256" key="9">
    <source>
        <dbReference type="ARBA" id="ARBA00022777"/>
    </source>
</evidence>
<dbReference type="FunFam" id="3.30.1130.10:FF:000003">
    <property type="entry name" value="7,8-dihydroneopterin aldolase"/>
    <property type="match status" value="1"/>
</dbReference>
<dbReference type="InterPro" id="IPR043133">
    <property type="entry name" value="GTP-CH-I_C/QueF"/>
</dbReference>
<evidence type="ECO:0000256" key="7">
    <source>
        <dbReference type="ARBA" id="ARBA00022679"/>
    </source>
</evidence>
<feature type="domain" description="7,8-dihydro-6-hydroxymethylpterin-pyrophosphokinase" evidence="14">
    <location>
        <begin position="206"/>
        <end position="217"/>
    </location>
</feature>
<dbReference type="STRING" id="1561.NPD11_1055"/>
<dbReference type="Pfam" id="PF02152">
    <property type="entry name" value="FolB"/>
    <property type="match status" value="1"/>
</dbReference>
<dbReference type="CDD" id="cd00483">
    <property type="entry name" value="HPPK"/>
    <property type="match status" value="1"/>
</dbReference>
<comment type="function">
    <text evidence="13">Catalyzes the conversion of 7,8-dihydroneopterin to 6-hydroxymethyl-7,8-dihydropterin.</text>
</comment>
<dbReference type="InterPro" id="IPR000550">
    <property type="entry name" value="Hppk"/>
</dbReference>
<dbReference type="InterPro" id="IPR006157">
    <property type="entry name" value="FolB_dom"/>
</dbReference>
<evidence type="ECO:0000256" key="11">
    <source>
        <dbReference type="ARBA" id="ARBA00022909"/>
    </source>
</evidence>
<keyword evidence="9" id="KW-0418">Kinase</keyword>
<proteinExistence type="inferred from homology"/>
<dbReference type="SUPFAM" id="SSF55083">
    <property type="entry name" value="6-hydroxymethyl-7,8-dihydropterin pyrophosphokinase, HPPK"/>
    <property type="match status" value="1"/>
</dbReference>
<dbReference type="EC" id="4.1.2.25" evidence="13"/>
<dbReference type="HOGENOM" id="CLU_023499_0_0_9"/>
<evidence type="ECO:0000256" key="13">
    <source>
        <dbReference type="RuleBase" id="RU362079"/>
    </source>
</evidence>
<dbReference type="Gene3D" id="3.30.70.560">
    <property type="entry name" value="7,8-Dihydro-6-hydroxymethylpterin-pyrophosphokinase HPPK"/>
    <property type="match status" value="1"/>
</dbReference>
<dbReference type="InterPro" id="IPR035907">
    <property type="entry name" value="Hppk_sf"/>
</dbReference>
<dbReference type="PANTHER" id="PTHR43071">
    <property type="entry name" value="2-AMINO-4-HYDROXY-6-HYDROXYMETHYLDIHYDROPTERIDINE PYROPHOSPHOKINASE"/>
    <property type="match status" value="1"/>
</dbReference>
<comment type="pathway">
    <text evidence="3 13">Cofactor biosynthesis; tetrahydrofolate biosynthesis; 2-amino-4-hydroxy-6-hydroxymethyl-7,8-dihydropteridine diphosphate from 7,8-dihydroneopterin triphosphate: step 3/4.</text>
</comment>
<organism evidence="15 16">
    <name type="scientific">Clostridium baratii str. Sullivan</name>
    <dbReference type="NCBI Taxonomy" id="1415775"/>
    <lineage>
        <taxon>Bacteria</taxon>
        <taxon>Bacillati</taxon>
        <taxon>Bacillota</taxon>
        <taxon>Clostridia</taxon>
        <taxon>Eubacteriales</taxon>
        <taxon>Clostridiaceae</taxon>
        <taxon>Clostridium</taxon>
    </lineage>
</organism>
<dbReference type="AlphaFoldDB" id="A0A0A7FWH7"/>
<dbReference type="KEGG" id="cbv:U729_1957"/>
<dbReference type="GO" id="GO:0004150">
    <property type="term" value="F:dihydroneopterin aldolase activity"/>
    <property type="evidence" value="ECO:0007669"/>
    <property type="project" value="UniProtKB-UniRule"/>
</dbReference>
<dbReference type="OrthoDB" id="9808041at2"/>
<evidence type="ECO:0000256" key="2">
    <source>
        <dbReference type="ARBA" id="ARBA00001353"/>
    </source>
</evidence>
<name>A0A0A7FWH7_9CLOT</name>
<evidence type="ECO:0000256" key="6">
    <source>
        <dbReference type="ARBA" id="ARBA00009640"/>
    </source>
</evidence>
<dbReference type="eggNOG" id="COG1539">
    <property type="taxonomic scope" value="Bacteria"/>
</dbReference>
<evidence type="ECO:0000256" key="1">
    <source>
        <dbReference type="ARBA" id="ARBA00000198"/>
    </source>
</evidence>
<protein>
    <recommendedName>
        <fullName evidence="13">Bifunctional folate synthesis protein</fullName>
    </recommendedName>
    <domain>
        <recommendedName>
            <fullName evidence="13">Dihydroneopterin aldolase</fullName>
            <shortName evidence="13">DHNA</shortName>
            <ecNumber evidence="13">4.1.2.25</ecNumber>
        </recommendedName>
        <alternativeName>
            <fullName evidence="13">7,8-dihydroneopterin aldolase</fullName>
        </alternativeName>
    </domain>
    <domain>
        <recommendedName>
            <fullName evidence="13">2-amino-4-hydroxy-6-hydroxymethyldihydropteridine pyrophosphokinase</fullName>
            <ecNumber evidence="13">2.7.6.3</ecNumber>
        </recommendedName>
        <alternativeName>
            <fullName evidence="13">6-hydroxymethyl-7,8-dihydropterin pyrophosphokinase</fullName>
            <shortName evidence="13">PPPK</shortName>
        </alternativeName>
        <alternativeName>
            <fullName evidence="13">7,8-dihydro-6-hydroxymethylpterin pyrophosphokinase</fullName>
            <shortName evidence="13">HPPK</shortName>
        </alternativeName>
    </domain>
</protein>
<keyword evidence="10" id="KW-0067">ATP-binding</keyword>
<dbReference type="InterPro" id="IPR006156">
    <property type="entry name" value="Dihydroneopterin_aldolase"/>
</dbReference>
<comment type="similarity">
    <text evidence="5 13">Belongs to the DHNA family.</text>
</comment>
<dbReference type="CDD" id="cd00534">
    <property type="entry name" value="DHNA_DHNTPE"/>
    <property type="match status" value="1"/>
</dbReference>
<evidence type="ECO:0000256" key="4">
    <source>
        <dbReference type="ARBA" id="ARBA00005051"/>
    </source>
</evidence>
<evidence type="ECO:0000256" key="8">
    <source>
        <dbReference type="ARBA" id="ARBA00022741"/>
    </source>
</evidence>
<dbReference type="GO" id="GO:0016301">
    <property type="term" value="F:kinase activity"/>
    <property type="evidence" value="ECO:0007669"/>
    <property type="project" value="UniProtKB-KW"/>
</dbReference>
<gene>
    <name evidence="15" type="primary">folB</name>
    <name evidence="15" type="ORF">U729_1957</name>
</gene>
<evidence type="ECO:0000313" key="15">
    <source>
        <dbReference type="EMBL" id="AIY83928.1"/>
    </source>
</evidence>
<evidence type="ECO:0000256" key="5">
    <source>
        <dbReference type="ARBA" id="ARBA00005708"/>
    </source>
</evidence>
<dbReference type="GO" id="GO:0003848">
    <property type="term" value="F:2-amino-4-hydroxy-6-hydroxymethyldihydropteridine diphosphokinase activity"/>
    <property type="evidence" value="ECO:0007669"/>
    <property type="project" value="UniProtKB-EC"/>
</dbReference>
<evidence type="ECO:0000256" key="3">
    <source>
        <dbReference type="ARBA" id="ARBA00005013"/>
    </source>
</evidence>
<evidence type="ECO:0000313" key="16">
    <source>
        <dbReference type="Proteomes" id="UP000030635"/>
    </source>
</evidence>
<dbReference type="GO" id="GO:0046654">
    <property type="term" value="P:tetrahydrofolate biosynthetic process"/>
    <property type="evidence" value="ECO:0007669"/>
    <property type="project" value="UniProtKB-UniRule"/>
</dbReference>
<keyword evidence="16" id="KW-1185">Reference proteome</keyword>
<keyword evidence="11 13" id="KW-0289">Folate biosynthesis</keyword>
<dbReference type="NCBIfam" id="TIGR00525">
    <property type="entry name" value="folB"/>
    <property type="match status" value="1"/>
</dbReference>
<dbReference type="RefSeq" id="WP_039314238.1">
    <property type="nucleotide sequence ID" value="NZ_CP006905.1"/>
</dbReference>
<dbReference type="Proteomes" id="UP000030635">
    <property type="component" value="Chromosome"/>
</dbReference>
<dbReference type="Gene3D" id="3.30.1130.10">
    <property type="match status" value="1"/>
</dbReference>
<dbReference type="SUPFAM" id="SSF55620">
    <property type="entry name" value="Tetrahydrobiopterin biosynthesis enzymes-like"/>
    <property type="match status" value="1"/>
</dbReference>
<comment type="similarity">
    <text evidence="6">In the N-terminal section; belongs to the DHNA family.</text>
</comment>
<keyword evidence="8" id="KW-0547">Nucleotide-binding</keyword>
<reference evidence="15 16" key="1">
    <citation type="journal article" date="2015" name="Infect. Genet. Evol.">
        <title>Genomic sequences of six botulinum neurotoxin-producing strains representing three clostridial species illustrate the mobility and diversity of botulinum neurotoxin genes.</title>
        <authorList>
            <person name="Smith T.J."/>
            <person name="Hill K.K."/>
            <person name="Xie G."/>
            <person name="Foley B.T."/>
            <person name="Williamson C.H."/>
            <person name="Foster J.T."/>
            <person name="Johnson S.L."/>
            <person name="Chertkov O."/>
            <person name="Teshima H."/>
            <person name="Gibbons H.S."/>
            <person name="Johnsky L.A."/>
            <person name="Karavis M.A."/>
            <person name="Smith L.A."/>
        </authorList>
    </citation>
    <scope>NUCLEOTIDE SEQUENCE [LARGE SCALE GENOMIC DNA]</scope>
    <source>
        <strain evidence="15">Sullivan</strain>
    </source>
</reference>
<keyword evidence="12 13" id="KW-0456">Lyase</keyword>
<dbReference type="UniPathway" id="UPA00077">
    <property type="reaction ID" value="UER00154"/>
</dbReference>
<keyword evidence="7" id="KW-0808">Transferase</keyword>
<dbReference type="GO" id="GO:0005524">
    <property type="term" value="F:ATP binding"/>
    <property type="evidence" value="ECO:0007669"/>
    <property type="project" value="UniProtKB-KW"/>
</dbReference>
<dbReference type="EC" id="2.7.6.3" evidence="13"/>
<evidence type="ECO:0000256" key="12">
    <source>
        <dbReference type="ARBA" id="ARBA00023239"/>
    </source>
</evidence>
<dbReference type="NCBIfam" id="TIGR01498">
    <property type="entry name" value="folK"/>
    <property type="match status" value="1"/>
</dbReference>
<dbReference type="GO" id="GO:0046656">
    <property type="term" value="P:folic acid biosynthetic process"/>
    <property type="evidence" value="ECO:0007669"/>
    <property type="project" value="UniProtKB-UniRule"/>
</dbReference>